<evidence type="ECO:0000256" key="1">
    <source>
        <dbReference type="ARBA" id="ARBA00004389"/>
    </source>
</evidence>
<protein>
    <submittedName>
        <fullName evidence="16">SEC12-like protein 2</fullName>
    </submittedName>
</protein>
<dbReference type="Pfam" id="PF12894">
    <property type="entry name" value="ANAPC4_WD40"/>
    <property type="match status" value="1"/>
</dbReference>
<dbReference type="KEGG" id="soe:110778734"/>
<keyword evidence="6" id="KW-0256">Endoplasmic reticulum</keyword>
<dbReference type="GO" id="GO:0005789">
    <property type="term" value="C:endoplasmic reticulum membrane"/>
    <property type="evidence" value="ECO:0000318"/>
    <property type="project" value="GO_Central"/>
</dbReference>
<evidence type="ECO:0000256" key="11">
    <source>
        <dbReference type="PROSITE-ProRule" id="PRU00221"/>
    </source>
</evidence>
<dbReference type="Proteomes" id="UP000813463">
    <property type="component" value="Chromosome 2"/>
</dbReference>
<dbReference type="Pfam" id="PF00400">
    <property type="entry name" value="WD40"/>
    <property type="match status" value="1"/>
</dbReference>
<keyword evidence="9 13" id="KW-1133">Transmembrane helix</keyword>
<keyword evidence="8" id="KW-0653">Protein transport</keyword>
<dbReference type="PANTHER" id="PTHR23284:SF0">
    <property type="entry name" value="PROLACTIN REGULATORY ELEMENT-BINDING PROTEIN"/>
    <property type="match status" value="1"/>
</dbReference>
<dbReference type="SMART" id="SM00320">
    <property type="entry name" value="WD40"/>
    <property type="match status" value="4"/>
</dbReference>
<proteinExistence type="predicted"/>
<evidence type="ECO:0000256" key="9">
    <source>
        <dbReference type="ARBA" id="ARBA00022989"/>
    </source>
</evidence>
<evidence type="ECO:0000256" key="6">
    <source>
        <dbReference type="ARBA" id="ARBA00022824"/>
    </source>
</evidence>
<feature type="repeat" description="WD" evidence="11">
    <location>
        <begin position="218"/>
        <end position="252"/>
    </location>
</feature>
<evidence type="ECO:0000256" key="3">
    <source>
        <dbReference type="ARBA" id="ARBA00022574"/>
    </source>
</evidence>
<evidence type="ECO:0000256" key="8">
    <source>
        <dbReference type="ARBA" id="ARBA00022927"/>
    </source>
</evidence>
<evidence type="ECO:0000256" key="7">
    <source>
        <dbReference type="ARBA" id="ARBA00022892"/>
    </source>
</evidence>
<evidence type="ECO:0000313" key="15">
    <source>
        <dbReference type="Proteomes" id="UP000813463"/>
    </source>
</evidence>
<feature type="compositionally biased region" description="Basic and acidic residues" evidence="12">
    <location>
        <begin position="16"/>
        <end position="31"/>
    </location>
</feature>
<evidence type="ECO:0000256" key="10">
    <source>
        <dbReference type="ARBA" id="ARBA00023136"/>
    </source>
</evidence>
<dbReference type="Gene3D" id="2.130.10.10">
    <property type="entry name" value="YVTN repeat-like/Quinoprotein amine dehydrogenase"/>
    <property type="match status" value="1"/>
</dbReference>
<accession>A0A9R0HY97</accession>
<dbReference type="SUPFAM" id="SSF50998">
    <property type="entry name" value="Quinoprotein alcohol dehydrogenase-like"/>
    <property type="match status" value="1"/>
</dbReference>
<evidence type="ECO:0000256" key="4">
    <source>
        <dbReference type="ARBA" id="ARBA00022692"/>
    </source>
</evidence>
<sequence length="418" mass="45730">MNSSAFRSNKSYNQNRAREPDRGQRKMEDPNTQRYGVPLYGAAWVPSNATISTVSADHNPDDAVVDGEKSSDNPSAFLALAGGGGEGRSGIPNAILLTEFDFSANSLSSKPVSRVGTANELPYRIAVHPRGDGLICSFPSSCRWFDWDVTNNNENKRLGLISSDKMRTKLEDVGQQLALTFSEDGSLLAAGGEDGKLRVFKWPNLEVLFNEEKAYTSVKDLHFSVDGKYLVSLGSGGPCKVWDVTSSKVVATLPKENDENFRFCRFSQSSERDQVLYTIAMRDKGGSIISWNTKSWKRIASKHIGRDAVTAFNVSVDGKLLAIGTNEGDVVIRDTSKMQVQMNVKKAHLGLVTALTFSHDSRALCSASMDSSVRVTLVQERSANGFNNGIIFFMILLLAIAVSFLMRQGMIPGFLNNS</sequence>
<keyword evidence="10 13" id="KW-0472">Membrane</keyword>
<dbReference type="GO" id="GO:0005085">
    <property type="term" value="F:guanyl-nucleotide exchange factor activity"/>
    <property type="evidence" value="ECO:0007669"/>
    <property type="project" value="InterPro"/>
</dbReference>
<dbReference type="RefSeq" id="XP_021838985.1">
    <property type="nucleotide sequence ID" value="XM_021983293.2"/>
</dbReference>
<evidence type="ECO:0000313" key="16">
    <source>
        <dbReference type="RefSeq" id="XP_021838985.1"/>
    </source>
</evidence>
<reference evidence="16" key="2">
    <citation type="submission" date="2025-08" db="UniProtKB">
        <authorList>
            <consortium name="RefSeq"/>
        </authorList>
    </citation>
    <scope>IDENTIFICATION</scope>
    <source>
        <tissue evidence="16">Leaf</tissue>
    </source>
</reference>
<dbReference type="InterPro" id="IPR001680">
    <property type="entry name" value="WD40_rpt"/>
</dbReference>
<dbReference type="PROSITE" id="PS50082">
    <property type="entry name" value="WD_REPEATS_2"/>
    <property type="match status" value="1"/>
</dbReference>
<evidence type="ECO:0000259" key="14">
    <source>
        <dbReference type="Pfam" id="PF12894"/>
    </source>
</evidence>
<evidence type="ECO:0000256" key="13">
    <source>
        <dbReference type="SAM" id="Phobius"/>
    </source>
</evidence>
<dbReference type="InterPro" id="IPR015943">
    <property type="entry name" value="WD40/YVTN_repeat-like_dom_sf"/>
</dbReference>
<keyword evidence="7" id="KW-0931">ER-Golgi transport</keyword>
<evidence type="ECO:0000256" key="12">
    <source>
        <dbReference type="SAM" id="MobiDB-lite"/>
    </source>
</evidence>
<feature type="transmembrane region" description="Helical" evidence="13">
    <location>
        <begin position="386"/>
        <end position="406"/>
    </location>
</feature>
<keyword evidence="15" id="KW-1185">Reference proteome</keyword>
<feature type="domain" description="Anaphase-promoting complex subunit 4-like WD40" evidence="14">
    <location>
        <begin position="180"/>
        <end position="258"/>
    </location>
</feature>
<dbReference type="InterPro" id="IPR024977">
    <property type="entry name" value="Apc4-like_WD40_dom"/>
</dbReference>
<keyword evidence="4 13" id="KW-0812">Transmembrane</keyword>
<feature type="region of interest" description="Disordered" evidence="12">
    <location>
        <begin position="1"/>
        <end position="33"/>
    </location>
</feature>
<evidence type="ECO:0000256" key="5">
    <source>
        <dbReference type="ARBA" id="ARBA00022737"/>
    </source>
</evidence>
<dbReference type="AlphaFoldDB" id="A0A9R0HY97"/>
<organism evidence="15 16">
    <name type="scientific">Spinacia oleracea</name>
    <name type="common">Spinach</name>
    <dbReference type="NCBI Taxonomy" id="3562"/>
    <lineage>
        <taxon>Eukaryota</taxon>
        <taxon>Viridiplantae</taxon>
        <taxon>Streptophyta</taxon>
        <taxon>Embryophyta</taxon>
        <taxon>Tracheophyta</taxon>
        <taxon>Spermatophyta</taxon>
        <taxon>Magnoliopsida</taxon>
        <taxon>eudicotyledons</taxon>
        <taxon>Gunneridae</taxon>
        <taxon>Pentapetalae</taxon>
        <taxon>Caryophyllales</taxon>
        <taxon>Chenopodiaceae</taxon>
        <taxon>Chenopodioideae</taxon>
        <taxon>Anserineae</taxon>
        <taxon>Spinacia</taxon>
    </lineage>
</organism>
<gene>
    <name evidence="16" type="primary">LOC110778734</name>
</gene>
<dbReference type="PANTHER" id="PTHR23284">
    <property type="entry name" value="PROLACTIN REGULATORY ELEMENT BINDING PROTEIN"/>
    <property type="match status" value="1"/>
</dbReference>
<keyword evidence="2" id="KW-0813">Transport</keyword>
<dbReference type="GO" id="GO:0015031">
    <property type="term" value="P:protein transport"/>
    <property type="evidence" value="ECO:0007669"/>
    <property type="project" value="UniProtKB-KW"/>
</dbReference>
<dbReference type="OrthoDB" id="2013972at2759"/>
<dbReference type="InterPro" id="IPR045260">
    <property type="entry name" value="Sec12-like"/>
</dbReference>
<dbReference type="GeneID" id="110778734"/>
<dbReference type="GO" id="GO:0003400">
    <property type="term" value="P:regulation of COPII vesicle coating"/>
    <property type="evidence" value="ECO:0000318"/>
    <property type="project" value="GO_Central"/>
</dbReference>
<feature type="compositionally biased region" description="Polar residues" evidence="12">
    <location>
        <begin position="1"/>
        <end position="15"/>
    </location>
</feature>
<dbReference type="FunFam" id="2.130.10.10:FF:000612">
    <property type="entry name" value="SEC12-like protein 2"/>
    <property type="match status" value="1"/>
</dbReference>
<reference evidence="15" key="1">
    <citation type="journal article" date="2021" name="Nat. Commun.">
        <title>Genomic analyses provide insights into spinach domestication and the genetic basis of agronomic traits.</title>
        <authorList>
            <person name="Cai X."/>
            <person name="Sun X."/>
            <person name="Xu C."/>
            <person name="Sun H."/>
            <person name="Wang X."/>
            <person name="Ge C."/>
            <person name="Zhang Z."/>
            <person name="Wang Q."/>
            <person name="Fei Z."/>
            <person name="Jiao C."/>
            <person name="Wang Q."/>
        </authorList>
    </citation>
    <scope>NUCLEOTIDE SEQUENCE [LARGE SCALE GENOMIC DNA]</scope>
    <source>
        <strain evidence="15">cv. Varoflay</strain>
    </source>
</reference>
<keyword evidence="3 11" id="KW-0853">WD repeat</keyword>
<comment type="subcellular location">
    <subcellularLocation>
        <location evidence="1">Endoplasmic reticulum membrane</location>
        <topology evidence="1">Single-pass membrane protein</topology>
    </subcellularLocation>
</comment>
<keyword evidence="5" id="KW-0677">Repeat</keyword>
<dbReference type="InterPro" id="IPR011047">
    <property type="entry name" value="Quinoprotein_ADH-like_sf"/>
</dbReference>
<dbReference type="GO" id="GO:0006888">
    <property type="term" value="P:endoplasmic reticulum to Golgi vesicle-mediated transport"/>
    <property type="evidence" value="ECO:0000318"/>
    <property type="project" value="GO_Central"/>
</dbReference>
<evidence type="ECO:0000256" key="2">
    <source>
        <dbReference type="ARBA" id="ARBA00022448"/>
    </source>
</evidence>
<name>A0A9R0HY97_SPIOL</name>